<comment type="caution">
    <text evidence="2">The sequence shown here is derived from an EMBL/GenBank/DDBJ whole genome shotgun (WGS) entry which is preliminary data.</text>
</comment>
<dbReference type="SUPFAM" id="SSF109854">
    <property type="entry name" value="DinB/YfiT-like putative metalloenzymes"/>
    <property type="match status" value="1"/>
</dbReference>
<evidence type="ECO:0000313" key="3">
    <source>
        <dbReference type="Proteomes" id="UP000245639"/>
    </source>
</evidence>
<dbReference type="InterPro" id="IPR017517">
    <property type="entry name" value="Maleyloyr_isom"/>
</dbReference>
<gene>
    <name evidence="2" type="ORF">C8D89_10210</name>
</gene>
<accession>A0A2U1FL69</accession>
<reference evidence="2 3" key="1">
    <citation type="submission" date="2018-04" db="EMBL/GenBank/DDBJ databases">
        <title>Genomic Encyclopedia of Type Strains, Phase IV (KMG-IV): sequencing the most valuable type-strain genomes for metagenomic binning, comparative biology and taxonomic classification.</title>
        <authorList>
            <person name="Goeker M."/>
        </authorList>
    </citation>
    <scope>NUCLEOTIDE SEQUENCE [LARGE SCALE GENOMIC DNA]</scope>
    <source>
        <strain evidence="2 3">DSM 45771</strain>
    </source>
</reference>
<sequence>MIFPAIAEKIAHVLDAYAEAATAVTELVARIPDDAWDRPALGEWDLRALVGHTSRSFVTVLTYLGRPAEREDVPDPEGYYALLPSMTGEGFDQAAVAQRGRDAGAALGDDPAGAFRDLADRAVAAARAADPDALIETIAGGLRVASYVPTRTVELVVHGHDIAAATGLDVTFSEGTTAGVAALLARTGVRLGHGPAIIHALTGRAPLPAGFSVV</sequence>
<organism evidence="2 3">
    <name type="scientific">Actinomycetospora cinnamomea</name>
    <dbReference type="NCBI Taxonomy" id="663609"/>
    <lineage>
        <taxon>Bacteria</taxon>
        <taxon>Bacillati</taxon>
        <taxon>Actinomycetota</taxon>
        <taxon>Actinomycetes</taxon>
        <taxon>Pseudonocardiales</taxon>
        <taxon>Pseudonocardiaceae</taxon>
        <taxon>Actinomycetospora</taxon>
    </lineage>
</organism>
<keyword evidence="3" id="KW-1185">Reference proteome</keyword>
<dbReference type="InterPro" id="IPR024344">
    <property type="entry name" value="MDMPI_metal-binding"/>
</dbReference>
<dbReference type="AlphaFoldDB" id="A0A2U1FL69"/>
<dbReference type="NCBIfam" id="TIGR03083">
    <property type="entry name" value="maleylpyruvate isomerase family mycothiol-dependent enzyme"/>
    <property type="match status" value="1"/>
</dbReference>
<evidence type="ECO:0000313" key="2">
    <source>
        <dbReference type="EMBL" id="PVZ12862.1"/>
    </source>
</evidence>
<dbReference type="Proteomes" id="UP000245639">
    <property type="component" value="Unassembled WGS sequence"/>
</dbReference>
<proteinExistence type="predicted"/>
<dbReference type="EMBL" id="QEKW01000002">
    <property type="protein sequence ID" value="PVZ12862.1"/>
    <property type="molecule type" value="Genomic_DNA"/>
</dbReference>
<feature type="domain" description="Mycothiol-dependent maleylpyruvate isomerase metal-binding" evidence="1">
    <location>
        <begin position="18"/>
        <end position="163"/>
    </location>
</feature>
<protein>
    <submittedName>
        <fullName evidence="2">Uncharacterized protein (TIGR03083 family)</fullName>
    </submittedName>
</protein>
<name>A0A2U1FL69_9PSEU</name>
<dbReference type="Gene3D" id="1.20.120.450">
    <property type="entry name" value="dinb family like domain"/>
    <property type="match status" value="1"/>
</dbReference>
<dbReference type="GO" id="GO:0046872">
    <property type="term" value="F:metal ion binding"/>
    <property type="evidence" value="ECO:0007669"/>
    <property type="project" value="InterPro"/>
</dbReference>
<evidence type="ECO:0000259" key="1">
    <source>
        <dbReference type="Pfam" id="PF11716"/>
    </source>
</evidence>
<dbReference type="Pfam" id="PF11716">
    <property type="entry name" value="MDMPI_N"/>
    <property type="match status" value="1"/>
</dbReference>
<dbReference type="InterPro" id="IPR034660">
    <property type="entry name" value="DinB/YfiT-like"/>
</dbReference>